<comment type="function">
    <text evidence="7">Mitochondrial ribosome (mitoribosome) assembly factor. Binds at the interface of the head and body domains of the mitochondrial small ribosomal subunit (mt-SSU), occluding the mRNA channel and preventing compaction of the head domain towards the body. Probable inactive methyltransferase: retains the characteristic folding and ability to bind S-adenosyl-L-methionine, but it probably lost its methyltransferase activity.</text>
</comment>
<proteinExistence type="predicted"/>
<keyword evidence="5" id="KW-0411">Iron-sulfur</keyword>
<dbReference type="GO" id="GO:0003735">
    <property type="term" value="F:structural constituent of ribosome"/>
    <property type="evidence" value="ECO:0007669"/>
    <property type="project" value="TreeGrafter"/>
</dbReference>
<dbReference type="STRING" id="42249.A0A317SD12"/>
<evidence type="ECO:0000256" key="1">
    <source>
        <dbReference type="ARBA" id="ARBA00004173"/>
    </source>
</evidence>
<dbReference type="GO" id="GO:0046872">
    <property type="term" value="F:metal ion binding"/>
    <property type="evidence" value="ECO:0007669"/>
    <property type="project" value="UniProtKB-KW"/>
</dbReference>
<dbReference type="PANTHER" id="PTHR13184:SF5">
    <property type="entry name" value="METHYLTRANSFERASE-LIKE PROTEIN 17, MITOCHONDRIAL"/>
    <property type="match status" value="1"/>
</dbReference>
<protein>
    <submittedName>
        <fullName evidence="8">Uncharacterized protein</fullName>
    </submittedName>
</protein>
<dbReference type="GO" id="GO:0051536">
    <property type="term" value="F:iron-sulfur cluster binding"/>
    <property type="evidence" value="ECO:0007669"/>
    <property type="project" value="UniProtKB-KW"/>
</dbReference>
<dbReference type="GO" id="GO:0006412">
    <property type="term" value="P:translation"/>
    <property type="evidence" value="ECO:0007669"/>
    <property type="project" value="InterPro"/>
</dbReference>
<dbReference type="Pfam" id="PF09243">
    <property type="entry name" value="Rsm22"/>
    <property type="match status" value="1"/>
</dbReference>
<dbReference type="OrthoDB" id="421327at2759"/>
<evidence type="ECO:0000313" key="9">
    <source>
        <dbReference type="Proteomes" id="UP000246991"/>
    </source>
</evidence>
<dbReference type="GO" id="GO:0008168">
    <property type="term" value="F:methyltransferase activity"/>
    <property type="evidence" value="ECO:0007669"/>
    <property type="project" value="InterPro"/>
</dbReference>
<organism evidence="8 9">
    <name type="scientific">Tuber magnatum</name>
    <name type="common">white Piedmont truffle</name>
    <dbReference type="NCBI Taxonomy" id="42249"/>
    <lineage>
        <taxon>Eukaryota</taxon>
        <taxon>Fungi</taxon>
        <taxon>Dikarya</taxon>
        <taxon>Ascomycota</taxon>
        <taxon>Pezizomycotina</taxon>
        <taxon>Pezizomycetes</taxon>
        <taxon>Pezizales</taxon>
        <taxon>Tuberaceae</taxon>
        <taxon>Tuber</taxon>
    </lineage>
</organism>
<sequence length="107" mass="11713">MLPPIKHDSHIILDLCTATGSIERWVVPQSLGKLEYRDAKKGGWGDLWALGAKARTSQDIKIGGSSRKAMSKFVTINGVRAIVKDKTTTFLKAKKKHLKEAKKAAGL</sequence>
<dbReference type="GO" id="GO:0005763">
    <property type="term" value="C:mitochondrial small ribosomal subunit"/>
    <property type="evidence" value="ECO:0007669"/>
    <property type="project" value="TreeGrafter"/>
</dbReference>
<comment type="caution">
    <text evidence="8">The sequence shown here is derived from an EMBL/GenBank/DDBJ whole genome shotgun (WGS) entry which is preliminary data.</text>
</comment>
<keyword evidence="9" id="KW-1185">Reference proteome</keyword>
<gene>
    <name evidence="8" type="ORF">C7212DRAFT_367193</name>
</gene>
<reference evidence="8 9" key="1">
    <citation type="submission" date="2018-03" db="EMBL/GenBank/DDBJ databases">
        <title>Genomes of Pezizomycetes fungi and the evolution of truffles.</title>
        <authorList>
            <person name="Murat C."/>
            <person name="Payen T."/>
            <person name="Noel B."/>
            <person name="Kuo A."/>
            <person name="Martin F.M."/>
        </authorList>
    </citation>
    <scope>NUCLEOTIDE SEQUENCE [LARGE SCALE GENOMIC DNA]</scope>
    <source>
        <strain evidence="8">091103-1</strain>
    </source>
</reference>
<evidence type="ECO:0000256" key="7">
    <source>
        <dbReference type="ARBA" id="ARBA00045681"/>
    </source>
</evidence>
<name>A0A317SD12_9PEZI</name>
<dbReference type="InterPro" id="IPR052571">
    <property type="entry name" value="Mt_RNA_Methyltransferase"/>
</dbReference>
<dbReference type="AlphaFoldDB" id="A0A317SD12"/>
<comment type="subcellular location">
    <subcellularLocation>
        <location evidence="1">Mitochondrion</location>
    </subcellularLocation>
</comment>
<keyword evidence="2" id="KW-0479">Metal-binding</keyword>
<dbReference type="InterPro" id="IPR015324">
    <property type="entry name" value="Ribosomal_Rsm22-like"/>
</dbReference>
<dbReference type="EMBL" id="PYWC01000115">
    <property type="protein sequence ID" value="PWW72195.1"/>
    <property type="molecule type" value="Genomic_DNA"/>
</dbReference>
<dbReference type="Proteomes" id="UP000246991">
    <property type="component" value="Unassembled WGS sequence"/>
</dbReference>
<keyword evidence="6" id="KW-0496">Mitochondrion</keyword>
<dbReference type="PANTHER" id="PTHR13184">
    <property type="entry name" value="37S RIBOSOMAL PROTEIN S22"/>
    <property type="match status" value="1"/>
</dbReference>
<evidence type="ECO:0000256" key="6">
    <source>
        <dbReference type="ARBA" id="ARBA00023128"/>
    </source>
</evidence>
<accession>A0A317SD12</accession>
<keyword evidence="3" id="KW-0809">Transit peptide</keyword>
<keyword evidence="4" id="KW-0408">Iron</keyword>
<evidence type="ECO:0000256" key="4">
    <source>
        <dbReference type="ARBA" id="ARBA00023004"/>
    </source>
</evidence>
<evidence type="ECO:0000256" key="2">
    <source>
        <dbReference type="ARBA" id="ARBA00022723"/>
    </source>
</evidence>
<evidence type="ECO:0000256" key="5">
    <source>
        <dbReference type="ARBA" id="ARBA00023014"/>
    </source>
</evidence>
<evidence type="ECO:0000313" key="8">
    <source>
        <dbReference type="EMBL" id="PWW72195.1"/>
    </source>
</evidence>
<evidence type="ECO:0000256" key="3">
    <source>
        <dbReference type="ARBA" id="ARBA00022946"/>
    </source>
</evidence>